<organism evidence="10 11">
    <name type="scientific">Friedmanniella luteola</name>
    <dbReference type="NCBI Taxonomy" id="546871"/>
    <lineage>
        <taxon>Bacteria</taxon>
        <taxon>Bacillati</taxon>
        <taxon>Actinomycetota</taxon>
        <taxon>Actinomycetes</taxon>
        <taxon>Propionibacteriales</taxon>
        <taxon>Nocardioidaceae</taxon>
        <taxon>Friedmanniella</taxon>
    </lineage>
</organism>
<protein>
    <submittedName>
        <fullName evidence="10">Peptide/nickel transport system ATP-binding protein</fullName>
    </submittedName>
</protein>
<dbReference type="FunFam" id="3.40.50.300:FF:000016">
    <property type="entry name" value="Oligopeptide ABC transporter ATP-binding component"/>
    <property type="match status" value="1"/>
</dbReference>
<comment type="similarity">
    <text evidence="2">Belongs to the ABC transporter superfamily.</text>
</comment>
<dbReference type="PANTHER" id="PTHR43297">
    <property type="entry name" value="OLIGOPEPTIDE TRANSPORT ATP-BINDING PROTEIN APPD"/>
    <property type="match status" value="1"/>
</dbReference>
<dbReference type="GO" id="GO:0016887">
    <property type="term" value="F:ATP hydrolysis activity"/>
    <property type="evidence" value="ECO:0007669"/>
    <property type="project" value="InterPro"/>
</dbReference>
<keyword evidence="7" id="KW-0472">Membrane</keyword>
<dbReference type="PROSITE" id="PS50893">
    <property type="entry name" value="ABC_TRANSPORTER_2"/>
    <property type="match status" value="1"/>
</dbReference>
<proteinExistence type="inferred from homology"/>
<dbReference type="GO" id="GO:0015833">
    <property type="term" value="P:peptide transport"/>
    <property type="evidence" value="ECO:0007669"/>
    <property type="project" value="InterPro"/>
</dbReference>
<dbReference type="NCBIfam" id="TIGR01727">
    <property type="entry name" value="oligo_HPY"/>
    <property type="match status" value="1"/>
</dbReference>
<keyword evidence="3" id="KW-0813">Transport</keyword>
<evidence type="ECO:0000256" key="7">
    <source>
        <dbReference type="ARBA" id="ARBA00023136"/>
    </source>
</evidence>
<dbReference type="SUPFAM" id="SSF52540">
    <property type="entry name" value="P-loop containing nucleoside triphosphate hydrolases"/>
    <property type="match status" value="1"/>
</dbReference>
<dbReference type="InterPro" id="IPR003593">
    <property type="entry name" value="AAA+_ATPase"/>
</dbReference>
<dbReference type="Gene3D" id="3.40.50.300">
    <property type="entry name" value="P-loop containing nucleotide triphosphate hydrolases"/>
    <property type="match status" value="1"/>
</dbReference>
<dbReference type="GO" id="GO:0005524">
    <property type="term" value="F:ATP binding"/>
    <property type="evidence" value="ECO:0007669"/>
    <property type="project" value="UniProtKB-KW"/>
</dbReference>
<dbReference type="Pfam" id="PF00005">
    <property type="entry name" value="ABC_tran"/>
    <property type="match status" value="1"/>
</dbReference>
<evidence type="ECO:0000256" key="5">
    <source>
        <dbReference type="ARBA" id="ARBA00022741"/>
    </source>
</evidence>
<evidence type="ECO:0000256" key="2">
    <source>
        <dbReference type="ARBA" id="ARBA00005417"/>
    </source>
</evidence>
<keyword evidence="11" id="KW-1185">Reference proteome</keyword>
<dbReference type="AlphaFoldDB" id="A0A1H1ZH17"/>
<name>A0A1H1ZH17_9ACTN</name>
<evidence type="ECO:0000313" key="11">
    <source>
        <dbReference type="Proteomes" id="UP000199092"/>
    </source>
</evidence>
<evidence type="ECO:0000313" key="10">
    <source>
        <dbReference type="EMBL" id="SDT32984.1"/>
    </source>
</evidence>
<feature type="region of interest" description="Disordered" evidence="8">
    <location>
        <begin position="1"/>
        <end position="30"/>
    </location>
</feature>
<dbReference type="InterPro" id="IPR027417">
    <property type="entry name" value="P-loop_NTPase"/>
</dbReference>
<dbReference type="STRING" id="546871.SAMN04488543_3771"/>
<dbReference type="SMART" id="SM00382">
    <property type="entry name" value="AAA"/>
    <property type="match status" value="1"/>
</dbReference>
<gene>
    <name evidence="10" type="ORF">SAMN04488543_3771</name>
</gene>
<dbReference type="PROSITE" id="PS00211">
    <property type="entry name" value="ABC_TRANSPORTER_1"/>
    <property type="match status" value="1"/>
</dbReference>
<reference evidence="10 11" key="1">
    <citation type="submission" date="2016-10" db="EMBL/GenBank/DDBJ databases">
        <authorList>
            <person name="de Groot N.N."/>
        </authorList>
    </citation>
    <scope>NUCLEOTIDE SEQUENCE [LARGE SCALE GENOMIC DNA]</scope>
    <source>
        <strain evidence="10 11">DSM 21741</strain>
    </source>
</reference>
<keyword evidence="4" id="KW-1003">Cell membrane</keyword>
<feature type="domain" description="ABC transporter" evidence="9">
    <location>
        <begin position="34"/>
        <end position="284"/>
    </location>
</feature>
<evidence type="ECO:0000256" key="4">
    <source>
        <dbReference type="ARBA" id="ARBA00022475"/>
    </source>
</evidence>
<dbReference type="PANTHER" id="PTHR43297:SF2">
    <property type="entry name" value="DIPEPTIDE TRANSPORT ATP-BINDING PROTEIN DPPD"/>
    <property type="match status" value="1"/>
</dbReference>
<evidence type="ECO:0000256" key="1">
    <source>
        <dbReference type="ARBA" id="ARBA00004202"/>
    </source>
</evidence>
<dbReference type="Pfam" id="PF08352">
    <property type="entry name" value="oligo_HPY"/>
    <property type="match status" value="1"/>
</dbReference>
<dbReference type="Proteomes" id="UP000199092">
    <property type="component" value="Chromosome I"/>
</dbReference>
<evidence type="ECO:0000256" key="3">
    <source>
        <dbReference type="ARBA" id="ARBA00022448"/>
    </source>
</evidence>
<dbReference type="InterPro" id="IPR013563">
    <property type="entry name" value="Oligopep_ABC_C"/>
</dbReference>
<evidence type="ECO:0000259" key="9">
    <source>
        <dbReference type="PROSITE" id="PS50893"/>
    </source>
</evidence>
<dbReference type="InterPro" id="IPR050388">
    <property type="entry name" value="ABC_Ni/Peptide_Import"/>
</dbReference>
<accession>A0A1H1ZH17</accession>
<dbReference type="CDD" id="cd03257">
    <property type="entry name" value="ABC_NikE_OppD_transporters"/>
    <property type="match status" value="1"/>
</dbReference>
<dbReference type="GO" id="GO:0005886">
    <property type="term" value="C:plasma membrane"/>
    <property type="evidence" value="ECO:0007669"/>
    <property type="project" value="UniProtKB-SubCell"/>
</dbReference>
<comment type="subcellular location">
    <subcellularLocation>
        <location evidence="1">Cell membrane</location>
        <topology evidence="1">Peripheral membrane protein</topology>
    </subcellularLocation>
</comment>
<dbReference type="RefSeq" id="WP_091414796.1">
    <property type="nucleotide sequence ID" value="NZ_LT629749.1"/>
</dbReference>
<evidence type="ECO:0000256" key="8">
    <source>
        <dbReference type="SAM" id="MobiDB-lite"/>
    </source>
</evidence>
<evidence type="ECO:0000256" key="6">
    <source>
        <dbReference type="ARBA" id="ARBA00022840"/>
    </source>
</evidence>
<dbReference type="OrthoDB" id="5357528at2"/>
<keyword evidence="5" id="KW-0547">Nucleotide-binding</keyword>
<keyword evidence="6 10" id="KW-0067">ATP-binding</keyword>
<sequence>MTAPPSGEWTMTAPPSGEWTTMSAPTPASGRPLLELHDVDVEIPLPDGTLHAVRQVSLTATAGRSVGLVGESGSGKSLTLRAAMDLLPSPARVTGGSIVVDGVDVTGLAPAKRRERLSSVMAMIFQDSLTALNPTMRVGDQVAEVPRRRLGMSRSTAHARAVDLLSQVGIRDPESRYRAFPHELSGGMRQRVCIAIALSAEPGLILADEPTTALDVTIQAQVLGVLEGLRRERGVGLVLVTHDLAVVSGTCEELNVMYAGRIVEHGATSVLLDSPRHPYTAALLRSVPDPDQPVHRLLTIPGQPPDLLQEIVGCSFAPRCPARVDRCTTVAPPLVVVGSGHDSACCRADEAEDWPGVLGEVAAEGVRA</sequence>
<dbReference type="InterPro" id="IPR003439">
    <property type="entry name" value="ABC_transporter-like_ATP-bd"/>
</dbReference>
<dbReference type="EMBL" id="LT629749">
    <property type="protein sequence ID" value="SDT32984.1"/>
    <property type="molecule type" value="Genomic_DNA"/>
</dbReference>
<dbReference type="InterPro" id="IPR017871">
    <property type="entry name" value="ABC_transporter-like_CS"/>
</dbReference>